<evidence type="ECO:0000313" key="2">
    <source>
        <dbReference type="EMBL" id="MBB4617781.1"/>
    </source>
</evidence>
<dbReference type="EMBL" id="JACHNY010000003">
    <property type="protein sequence ID" value="MBB4617781.1"/>
    <property type="molecule type" value="Genomic_DNA"/>
</dbReference>
<organism evidence="2 3">
    <name type="scientific">Sphingomonas abaci</name>
    <dbReference type="NCBI Taxonomy" id="237611"/>
    <lineage>
        <taxon>Bacteria</taxon>
        <taxon>Pseudomonadati</taxon>
        <taxon>Pseudomonadota</taxon>
        <taxon>Alphaproteobacteria</taxon>
        <taxon>Sphingomonadales</taxon>
        <taxon>Sphingomonadaceae</taxon>
        <taxon>Sphingomonas</taxon>
    </lineage>
</organism>
<accession>A0A7W7AIP8</accession>
<name>A0A7W7AIP8_9SPHN</name>
<evidence type="ECO:0008006" key="4">
    <source>
        <dbReference type="Google" id="ProtNLM"/>
    </source>
</evidence>
<protein>
    <recommendedName>
        <fullName evidence="4">Lipoprotein</fullName>
    </recommendedName>
</protein>
<dbReference type="RefSeq" id="WP_184113959.1">
    <property type="nucleotide sequence ID" value="NZ_JACHNY010000003.1"/>
</dbReference>
<proteinExistence type="predicted"/>
<feature type="chain" id="PRO_5030893901" description="Lipoprotein" evidence="1">
    <location>
        <begin position="21"/>
        <end position="147"/>
    </location>
</feature>
<feature type="signal peptide" evidence="1">
    <location>
        <begin position="1"/>
        <end position="20"/>
    </location>
</feature>
<comment type="caution">
    <text evidence="2">The sequence shown here is derived from an EMBL/GenBank/DDBJ whole genome shotgun (WGS) entry which is preliminary data.</text>
</comment>
<sequence length="147" mass="15747">MRARRGASVAALLVPALLLAGCEPNPRREMPAVVGAALTHVARLGPTCIERVIAPWTPSRSLRRHEADAPPGFERLFRPGVFRGGGGIKTAPAGIRIAARSHCRPVRGPLILGDRAMLRVSLDGGDRKLWLAKEQGRWQVVADTPAG</sequence>
<reference evidence="2 3" key="1">
    <citation type="submission" date="2020-08" db="EMBL/GenBank/DDBJ databases">
        <title>Genomic Encyclopedia of Type Strains, Phase IV (KMG-IV): sequencing the most valuable type-strain genomes for metagenomic binning, comparative biology and taxonomic classification.</title>
        <authorList>
            <person name="Goeker M."/>
        </authorList>
    </citation>
    <scope>NUCLEOTIDE SEQUENCE [LARGE SCALE GENOMIC DNA]</scope>
    <source>
        <strain evidence="2 3">DSM 15867</strain>
    </source>
</reference>
<evidence type="ECO:0000256" key="1">
    <source>
        <dbReference type="SAM" id="SignalP"/>
    </source>
</evidence>
<gene>
    <name evidence="2" type="ORF">GGQ96_001909</name>
</gene>
<keyword evidence="1" id="KW-0732">Signal</keyword>
<evidence type="ECO:0000313" key="3">
    <source>
        <dbReference type="Proteomes" id="UP000574769"/>
    </source>
</evidence>
<keyword evidence="3" id="KW-1185">Reference proteome</keyword>
<dbReference type="AlphaFoldDB" id="A0A7W7AIP8"/>
<dbReference type="Proteomes" id="UP000574769">
    <property type="component" value="Unassembled WGS sequence"/>
</dbReference>
<dbReference type="PROSITE" id="PS51257">
    <property type="entry name" value="PROKAR_LIPOPROTEIN"/>
    <property type="match status" value="1"/>
</dbReference>